<comment type="caution">
    <text evidence="3">The sequence shown here is derived from an EMBL/GenBank/DDBJ whole genome shotgun (WGS) entry which is preliminary data.</text>
</comment>
<accession>A0ABW6Y9M9</accession>
<organism evidence="3 4">
    <name type="scientific">Streptomyces lateritius</name>
    <dbReference type="NCBI Taxonomy" id="67313"/>
    <lineage>
        <taxon>Bacteria</taxon>
        <taxon>Bacillati</taxon>
        <taxon>Actinomycetota</taxon>
        <taxon>Actinomycetes</taxon>
        <taxon>Kitasatosporales</taxon>
        <taxon>Streptomycetaceae</taxon>
        <taxon>Streptomyces</taxon>
    </lineage>
</organism>
<evidence type="ECO:0000313" key="4">
    <source>
        <dbReference type="Proteomes" id="UP001603013"/>
    </source>
</evidence>
<evidence type="ECO:0000256" key="1">
    <source>
        <dbReference type="SAM" id="MobiDB-lite"/>
    </source>
</evidence>
<reference evidence="3 4" key="1">
    <citation type="submission" date="2024-10" db="EMBL/GenBank/DDBJ databases">
        <title>The Natural Products Discovery Center: Release of the First 8490 Sequenced Strains for Exploring Actinobacteria Biosynthetic Diversity.</title>
        <authorList>
            <person name="Kalkreuter E."/>
            <person name="Kautsar S.A."/>
            <person name="Yang D."/>
            <person name="Bader C.D."/>
            <person name="Teijaro C.N."/>
            <person name="Fluegel L."/>
            <person name="Davis C.M."/>
            <person name="Simpson J.R."/>
            <person name="Lauterbach L."/>
            <person name="Steele A.D."/>
            <person name="Gui C."/>
            <person name="Meng S."/>
            <person name="Li G."/>
            <person name="Viehrig K."/>
            <person name="Ye F."/>
            <person name="Su P."/>
            <person name="Kiefer A.F."/>
            <person name="Nichols A."/>
            <person name="Cepeda A.J."/>
            <person name="Yan W."/>
            <person name="Fan B."/>
            <person name="Jiang Y."/>
            <person name="Adhikari A."/>
            <person name="Zheng C.-J."/>
            <person name="Schuster L."/>
            <person name="Cowan T.M."/>
            <person name="Smanski M.J."/>
            <person name="Chevrette M.G."/>
            <person name="De Carvalho L.P.S."/>
            <person name="Shen B."/>
        </authorList>
    </citation>
    <scope>NUCLEOTIDE SEQUENCE [LARGE SCALE GENOMIC DNA]</scope>
    <source>
        <strain evidence="3 4">NPDC015755</strain>
    </source>
</reference>
<protein>
    <recommendedName>
        <fullName evidence="5">ATP-binding protein</fullName>
    </recommendedName>
</protein>
<feature type="region of interest" description="Disordered" evidence="1">
    <location>
        <begin position="73"/>
        <end position="131"/>
    </location>
</feature>
<name>A0ABW6Y9M9_9ACTN</name>
<evidence type="ECO:0000256" key="2">
    <source>
        <dbReference type="SAM" id="SignalP"/>
    </source>
</evidence>
<dbReference type="Proteomes" id="UP001603013">
    <property type="component" value="Unassembled WGS sequence"/>
</dbReference>
<evidence type="ECO:0008006" key="5">
    <source>
        <dbReference type="Google" id="ProtNLM"/>
    </source>
</evidence>
<proteinExistence type="predicted"/>
<dbReference type="EMBL" id="JBIBSM010000005">
    <property type="protein sequence ID" value="MFF8276532.1"/>
    <property type="molecule type" value="Genomic_DNA"/>
</dbReference>
<gene>
    <name evidence="3" type="ORF">ACF05T_10565</name>
</gene>
<feature type="chain" id="PRO_5045459286" description="ATP-binding protein" evidence="2">
    <location>
        <begin position="41"/>
        <end position="131"/>
    </location>
</feature>
<keyword evidence="4" id="KW-1185">Reference proteome</keyword>
<evidence type="ECO:0000313" key="3">
    <source>
        <dbReference type="EMBL" id="MFF8276532.1"/>
    </source>
</evidence>
<keyword evidence="2" id="KW-0732">Signal</keyword>
<feature type="signal peptide" evidence="2">
    <location>
        <begin position="1"/>
        <end position="40"/>
    </location>
</feature>
<sequence length="131" mass="12789">MARHRHTGSRKFRRGALSKAGLTVTAAGAAVFGMGAAAQAAPPPLPAPVTTLAGSDAAAVLGATTHAVDPLTTLRSDPLAGTGVAPLDDGLDTRAADVEPVGTKRVTGPVTNGGAVEDPPVAGEAAGLLPR</sequence>
<dbReference type="RefSeq" id="WP_391934024.1">
    <property type="nucleotide sequence ID" value="NZ_JBIBSM010000005.1"/>
</dbReference>